<dbReference type="Proteomes" id="UP000192521">
    <property type="component" value="Unassembled WGS sequence"/>
</dbReference>
<evidence type="ECO:0000313" key="2">
    <source>
        <dbReference type="Proteomes" id="UP000192521"/>
    </source>
</evidence>
<evidence type="ECO:0000313" key="1">
    <source>
        <dbReference type="EMBL" id="ORJ47367.1"/>
    </source>
</evidence>
<protein>
    <recommendedName>
        <fullName evidence="3">Secreted protein</fullName>
    </recommendedName>
</protein>
<name>A0ABX3U770_KLUIN</name>
<keyword evidence="2" id="KW-1185">Reference proteome</keyword>
<proteinExistence type="predicted"/>
<dbReference type="EMBL" id="MWPR01000085">
    <property type="protein sequence ID" value="ORJ47367.1"/>
    <property type="molecule type" value="Genomic_DNA"/>
</dbReference>
<organism evidence="1 2">
    <name type="scientific">Kluyvera intermedia</name>
    <name type="common">Enterobacter intermedius</name>
    <dbReference type="NCBI Taxonomy" id="61648"/>
    <lineage>
        <taxon>Bacteria</taxon>
        <taxon>Pseudomonadati</taxon>
        <taxon>Pseudomonadota</taxon>
        <taxon>Gammaproteobacteria</taxon>
        <taxon>Enterobacterales</taxon>
        <taxon>Enterobacteriaceae</taxon>
        <taxon>Kluyvera</taxon>
    </lineage>
</organism>
<gene>
    <name evidence="1" type="ORF">B2M27_26395</name>
</gene>
<comment type="caution">
    <text evidence="1">The sequence shown here is derived from an EMBL/GenBank/DDBJ whole genome shotgun (WGS) entry which is preliminary data.</text>
</comment>
<reference evidence="1 2" key="1">
    <citation type="submission" date="2017-02" db="EMBL/GenBank/DDBJ databases">
        <title>Draft genome sequence of a Kluyvera intermedia isolate from a patient with a pancreatic abscess.</title>
        <authorList>
            <person name="Thele R."/>
        </authorList>
    </citation>
    <scope>NUCLEOTIDE SEQUENCE [LARGE SCALE GENOMIC DNA]</scope>
    <source>
        <strain evidence="1 2">FOSA7093</strain>
    </source>
</reference>
<accession>A0ABX3U770</accession>
<sequence length="68" mass="8182">MIILLITICICNSVLSRFGERVFHYHNALVCGFLRMSPFANEWQWHAVFLTRWEKELPGMRQEKQEKQ</sequence>
<evidence type="ECO:0008006" key="3">
    <source>
        <dbReference type="Google" id="ProtNLM"/>
    </source>
</evidence>